<dbReference type="STRING" id="1032480.MLP_25610"/>
<dbReference type="InterPro" id="IPR041638">
    <property type="entry name" value="BaeRF_family11"/>
</dbReference>
<dbReference type="Pfam" id="PF18855">
    <property type="entry name" value="baeRF_family11"/>
    <property type="match status" value="1"/>
</dbReference>
<dbReference type="eggNOG" id="COG1503">
    <property type="taxonomic scope" value="Bacteria"/>
</dbReference>
<reference evidence="2 3" key="1">
    <citation type="submission" date="2011-05" db="EMBL/GenBank/DDBJ databases">
        <title>Whole genome sequence of Microlunatus phosphovorus NM-1.</title>
        <authorList>
            <person name="Hosoyama A."/>
            <person name="Sasaki K."/>
            <person name="Harada T."/>
            <person name="Igarashi R."/>
            <person name="Kawakoshi A."/>
            <person name="Sasagawa M."/>
            <person name="Fukada J."/>
            <person name="Nakamura S."/>
            <person name="Katano Y."/>
            <person name="Hanada S."/>
            <person name="Kamagata Y."/>
            <person name="Nakamura N."/>
            <person name="Yamazaki S."/>
            <person name="Fujita N."/>
        </authorList>
    </citation>
    <scope>NUCLEOTIDE SEQUENCE [LARGE SCALE GENOMIC DNA]</scope>
    <source>
        <strain evidence="3">ATCC 700054 / DSM 10555 / JCM 9379 / NBRC 101784 / NCIMB 13414 / VKM Ac-1990 / NM-1</strain>
    </source>
</reference>
<feature type="region of interest" description="Disordered" evidence="1">
    <location>
        <begin position="161"/>
        <end position="186"/>
    </location>
</feature>
<gene>
    <name evidence="2" type="ordered locus">MLP_25610</name>
</gene>
<dbReference type="HOGENOM" id="CLU_044180_2_1_11"/>
<organism evidence="2 3">
    <name type="scientific">Microlunatus phosphovorus (strain ATCC 700054 / DSM 10555 / JCM 9379 / NBRC 101784 / NCIMB 13414 / VKM Ac-1990 / NM-1)</name>
    <dbReference type="NCBI Taxonomy" id="1032480"/>
    <lineage>
        <taxon>Bacteria</taxon>
        <taxon>Bacillati</taxon>
        <taxon>Actinomycetota</taxon>
        <taxon>Actinomycetes</taxon>
        <taxon>Propionibacteriales</taxon>
        <taxon>Propionibacteriaceae</taxon>
        <taxon>Microlunatus</taxon>
    </lineage>
</organism>
<dbReference type="RefSeq" id="WP_013863444.1">
    <property type="nucleotide sequence ID" value="NC_015635.1"/>
</dbReference>
<dbReference type="OrthoDB" id="242138at2"/>
<keyword evidence="3" id="KW-1185">Reference proteome</keyword>
<dbReference type="EMBL" id="AP012204">
    <property type="protein sequence ID" value="BAK35575.1"/>
    <property type="molecule type" value="Genomic_DNA"/>
</dbReference>
<evidence type="ECO:0000313" key="3">
    <source>
        <dbReference type="Proteomes" id="UP000007947"/>
    </source>
</evidence>
<accession>F5XGU3</accession>
<dbReference type="Proteomes" id="UP000007947">
    <property type="component" value="Chromosome"/>
</dbReference>
<dbReference type="KEGG" id="mph:MLP_25610"/>
<evidence type="ECO:0000256" key="1">
    <source>
        <dbReference type="SAM" id="MobiDB-lite"/>
    </source>
</evidence>
<evidence type="ECO:0000313" key="2">
    <source>
        <dbReference type="EMBL" id="BAK35575.1"/>
    </source>
</evidence>
<protein>
    <submittedName>
        <fullName evidence="2">Uncharacterized protein</fullName>
    </submittedName>
</protein>
<sequence>MATQYQLPTLDDLARLAEPHELAITIYVATSPYVSERTTSQVTAKSLFDSCITKVREAGVRHAAETALRQQWESVINGELWSRLSNSLAIFISEDSAEVYVLPNALENQQQVARYFDLGQLVRAVTSPQQAYALTLSSNGWNLWHATATTRATELELNGDHPIDAADANNRTTIRGPKPGNRLSGDAGRKTLLETYAKRVADAVDHELYRLDPHSEAPLFLFATDPLLDLYHAADKRRQVVSVPGAPDELKDFQIDEEIRGKLTTLNAERVNARLDKIGNDLSAGLVLTDLGDIGRAAVTGAVDVFVYDFVVDIVGRLDNTTGEVRYADEGAADAYDVLSRIAMAVLASGGEVIAVRRDEVSTGIWNGTAVAHLRYPLA</sequence>
<name>F5XGU3_MICPN</name>
<proteinExistence type="predicted"/>
<dbReference type="AlphaFoldDB" id="F5XGU3"/>